<sequence>MVDRSDLPDEATDVNDELSADTVKMVSDGLSSAVSGGTDSSAAADAETVSEESAGDAVSDASADTVSDGASGKRSAFGNFWRVVKRVFLFILSMLNPKNLFSGKMISIDFILHRWKTLLVVFLLLMFYISNRYSCQQKVTHIGVLRKEVEELGYRSLDMFVRLKRIQREEAVIKAVRDSALDLQYPDIPPYIILDKDYGSE</sequence>
<organism evidence="3 4">
    <name type="scientific">Candidatus Caccoplasma merdipullorum</name>
    <dbReference type="NCBI Taxonomy" id="2840718"/>
    <lineage>
        <taxon>Bacteria</taxon>
        <taxon>Pseudomonadati</taxon>
        <taxon>Bacteroidota</taxon>
        <taxon>Bacteroidia</taxon>
        <taxon>Bacteroidales</taxon>
        <taxon>Bacteroidaceae</taxon>
        <taxon>Bacteroidaceae incertae sedis</taxon>
        <taxon>Candidatus Caccoplasma</taxon>
    </lineage>
</organism>
<feature type="region of interest" description="Disordered" evidence="1">
    <location>
        <begin position="29"/>
        <end position="73"/>
    </location>
</feature>
<feature type="compositionally biased region" description="Acidic residues" evidence="1">
    <location>
        <begin position="8"/>
        <end position="19"/>
    </location>
</feature>
<keyword evidence="2" id="KW-0812">Transmembrane</keyword>
<evidence type="ECO:0000256" key="1">
    <source>
        <dbReference type="SAM" id="MobiDB-lite"/>
    </source>
</evidence>
<dbReference type="EMBL" id="JADIMW010000005">
    <property type="protein sequence ID" value="MBO8437395.1"/>
    <property type="molecule type" value="Genomic_DNA"/>
</dbReference>
<evidence type="ECO:0000313" key="3">
    <source>
        <dbReference type="EMBL" id="MBO8437395.1"/>
    </source>
</evidence>
<keyword evidence="2" id="KW-1133">Transmembrane helix</keyword>
<keyword evidence="2" id="KW-0472">Membrane</keyword>
<gene>
    <name evidence="3" type="ORF">IAC54_00650</name>
</gene>
<evidence type="ECO:0000313" key="4">
    <source>
        <dbReference type="Proteomes" id="UP000823636"/>
    </source>
</evidence>
<accession>A0A9D9E3R9</accession>
<reference evidence="3" key="2">
    <citation type="journal article" date="2021" name="PeerJ">
        <title>Extensive microbial diversity within the chicken gut microbiome revealed by metagenomics and culture.</title>
        <authorList>
            <person name="Gilroy R."/>
            <person name="Ravi A."/>
            <person name="Getino M."/>
            <person name="Pursley I."/>
            <person name="Horton D.L."/>
            <person name="Alikhan N.F."/>
            <person name="Baker D."/>
            <person name="Gharbi K."/>
            <person name="Hall N."/>
            <person name="Watson M."/>
            <person name="Adriaenssens E.M."/>
            <person name="Foster-Nyarko E."/>
            <person name="Jarju S."/>
            <person name="Secka A."/>
            <person name="Antonio M."/>
            <person name="Oren A."/>
            <person name="Chaudhuri R.R."/>
            <person name="La Ragione R."/>
            <person name="Hildebrand F."/>
            <person name="Pallen M.J."/>
        </authorList>
    </citation>
    <scope>NUCLEOTIDE SEQUENCE</scope>
    <source>
        <strain evidence="3">G3-4614</strain>
    </source>
</reference>
<dbReference type="Pfam" id="PF19579">
    <property type="entry name" value="FtsL_2"/>
    <property type="match status" value="1"/>
</dbReference>
<dbReference type="Proteomes" id="UP000823636">
    <property type="component" value="Unassembled WGS sequence"/>
</dbReference>
<evidence type="ECO:0000256" key="2">
    <source>
        <dbReference type="SAM" id="Phobius"/>
    </source>
</evidence>
<feature type="compositionally biased region" description="Low complexity" evidence="1">
    <location>
        <begin position="31"/>
        <end position="47"/>
    </location>
</feature>
<proteinExistence type="predicted"/>
<comment type="caution">
    <text evidence="3">The sequence shown here is derived from an EMBL/GenBank/DDBJ whole genome shotgun (WGS) entry which is preliminary data.</text>
</comment>
<feature type="compositionally biased region" description="Low complexity" evidence="1">
    <location>
        <begin position="55"/>
        <end position="72"/>
    </location>
</feature>
<reference evidence="3" key="1">
    <citation type="submission" date="2020-10" db="EMBL/GenBank/DDBJ databases">
        <authorList>
            <person name="Gilroy R."/>
        </authorList>
    </citation>
    <scope>NUCLEOTIDE SEQUENCE</scope>
    <source>
        <strain evidence="3">G3-4614</strain>
    </source>
</reference>
<name>A0A9D9E3R9_9BACT</name>
<dbReference type="InterPro" id="IPR045755">
    <property type="entry name" value="FtsL-like"/>
</dbReference>
<protein>
    <submittedName>
        <fullName evidence="3">Uncharacterized protein</fullName>
    </submittedName>
</protein>
<feature type="transmembrane region" description="Helical" evidence="2">
    <location>
        <begin position="113"/>
        <end position="130"/>
    </location>
</feature>
<dbReference type="AlphaFoldDB" id="A0A9D9E3R9"/>
<feature type="region of interest" description="Disordered" evidence="1">
    <location>
        <begin position="1"/>
        <end position="20"/>
    </location>
</feature>